<reference evidence="2" key="1">
    <citation type="submission" date="2023-10" db="EMBL/GenBank/DDBJ databases">
        <title>Genome assemblies of two species of porcelain crab, Petrolisthes cinctipes and Petrolisthes manimaculis (Anomura: Porcellanidae).</title>
        <authorList>
            <person name="Angst P."/>
        </authorList>
    </citation>
    <scope>NUCLEOTIDE SEQUENCE</scope>
    <source>
        <strain evidence="2">PB745_01</strain>
        <tissue evidence="2">Gill</tissue>
    </source>
</reference>
<gene>
    <name evidence="3" type="ORF">Pcinc_008793</name>
    <name evidence="2" type="ORF">Pcinc_009106</name>
</gene>
<accession>A0AAE1G820</accession>
<name>A0AAE1G820_PETCI</name>
<evidence type="ECO:0000313" key="4">
    <source>
        <dbReference type="Proteomes" id="UP001286313"/>
    </source>
</evidence>
<feature type="region of interest" description="Disordered" evidence="1">
    <location>
        <begin position="69"/>
        <end position="93"/>
    </location>
</feature>
<protein>
    <submittedName>
        <fullName evidence="2">Uncharacterized protein</fullName>
    </submittedName>
</protein>
<proteinExistence type="predicted"/>
<dbReference type="EMBL" id="JAWQEG010000652">
    <property type="protein sequence ID" value="KAK3887106.1"/>
    <property type="molecule type" value="Genomic_DNA"/>
</dbReference>
<dbReference type="AlphaFoldDB" id="A0AAE1G820"/>
<dbReference type="EMBL" id="JAWQEG010000671">
    <property type="protein sequence ID" value="KAK3886786.1"/>
    <property type="molecule type" value="Genomic_DNA"/>
</dbReference>
<evidence type="ECO:0000313" key="3">
    <source>
        <dbReference type="EMBL" id="KAK3887106.1"/>
    </source>
</evidence>
<sequence length="93" mass="10495">MTEQDMESYMNCSKLSYHPLLTMENELLQVEGSAQLINISAEERNESHLSSDVLWHLGDKEQDIQKLAGQDGDEDRAGYSIGSSPVDLARRHM</sequence>
<evidence type="ECO:0000313" key="2">
    <source>
        <dbReference type="EMBL" id="KAK3886786.1"/>
    </source>
</evidence>
<keyword evidence="4" id="KW-1185">Reference proteome</keyword>
<evidence type="ECO:0000256" key="1">
    <source>
        <dbReference type="SAM" id="MobiDB-lite"/>
    </source>
</evidence>
<organism evidence="2 4">
    <name type="scientific">Petrolisthes cinctipes</name>
    <name type="common">Flat porcelain crab</name>
    <dbReference type="NCBI Taxonomy" id="88211"/>
    <lineage>
        <taxon>Eukaryota</taxon>
        <taxon>Metazoa</taxon>
        <taxon>Ecdysozoa</taxon>
        <taxon>Arthropoda</taxon>
        <taxon>Crustacea</taxon>
        <taxon>Multicrustacea</taxon>
        <taxon>Malacostraca</taxon>
        <taxon>Eumalacostraca</taxon>
        <taxon>Eucarida</taxon>
        <taxon>Decapoda</taxon>
        <taxon>Pleocyemata</taxon>
        <taxon>Anomura</taxon>
        <taxon>Galatheoidea</taxon>
        <taxon>Porcellanidae</taxon>
        <taxon>Petrolisthes</taxon>
    </lineage>
</organism>
<comment type="caution">
    <text evidence="2">The sequence shown here is derived from an EMBL/GenBank/DDBJ whole genome shotgun (WGS) entry which is preliminary data.</text>
</comment>
<dbReference type="Proteomes" id="UP001286313">
    <property type="component" value="Unassembled WGS sequence"/>
</dbReference>